<dbReference type="PRINTS" id="PR00412">
    <property type="entry name" value="EPOXHYDRLASE"/>
</dbReference>
<dbReference type="PANTHER" id="PTHR43329">
    <property type="entry name" value="EPOXIDE HYDROLASE"/>
    <property type="match status" value="1"/>
</dbReference>
<evidence type="ECO:0000256" key="2">
    <source>
        <dbReference type="ARBA" id="ARBA00038334"/>
    </source>
</evidence>
<dbReference type="OrthoDB" id="284184at2759"/>
<evidence type="ECO:0000313" key="4">
    <source>
        <dbReference type="EMBL" id="PSN61807.1"/>
    </source>
</evidence>
<evidence type="ECO:0000256" key="1">
    <source>
        <dbReference type="ARBA" id="ARBA00022801"/>
    </source>
</evidence>
<evidence type="ECO:0000313" key="5">
    <source>
        <dbReference type="Proteomes" id="UP000240883"/>
    </source>
</evidence>
<proteinExistence type="inferred from homology"/>
<dbReference type="AlphaFoldDB" id="A0A2T2N8P7"/>
<organism evidence="4 5">
    <name type="scientific">Corynespora cassiicola Philippines</name>
    <dbReference type="NCBI Taxonomy" id="1448308"/>
    <lineage>
        <taxon>Eukaryota</taxon>
        <taxon>Fungi</taxon>
        <taxon>Dikarya</taxon>
        <taxon>Ascomycota</taxon>
        <taxon>Pezizomycotina</taxon>
        <taxon>Dothideomycetes</taxon>
        <taxon>Pleosporomycetidae</taxon>
        <taxon>Pleosporales</taxon>
        <taxon>Corynesporascaceae</taxon>
        <taxon>Corynespora</taxon>
    </lineage>
</organism>
<dbReference type="GO" id="GO:0016787">
    <property type="term" value="F:hydrolase activity"/>
    <property type="evidence" value="ECO:0007669"/>
    <property type="project" value="UniProtKB-KW"/>
</dbReference>
<dbReference type="Gene3D" id="3.40.50.1820">
    <property type="entry name" value="alpha/beta hydrolase"/>
    <property type="match status" value="1"/>
</dbReference>
<gene>
    <name evidence="4" type="ORF">BS50DRAFT_533768</name>
</gene>
<dbReference type="STRING" id="1448308.A0A2T2N8P7"/>
<reference evidence="4 5" key="1">
    <citation type="journal article" date="2018" name="Front. Microbiol.">
        <title>Genome-Wide Analysis of Corynespora cassiicola Leaf Fall Disease Putative Effectors.</title>
        <authorList>
            <person name="Lopez D."/>
            <person name="Ribeiro S."/>
            <person name="Label P."/>
            <person name="Fumanal B."/>
            <person name="Venisse J.S."/>
            <person name="Kohler A."/>
            <person name="de Oliveira R.R."/>
            <person name="Labutti K."/>
            <person name="Lipzen A."/>
            <person name="Lail K."/>
            <person name="Bauer D."/>
            <person name="Ohm R.A."/>
            <person name="Barry K.W."/>
            <person name="Spatafora J."/>
            <person name="Grigoriev I.V."/>
            <person name="Martin F.M."/>
            <person name="Pujade-Renaud V."/>
        </authorList>
    </citation>
    <scope>NUCLEOTIDE SEQUENCE [LARGE SCALE GENOMIC DNA]</scope>
    <source>
        <strain evidence="4 5">Philippines</strain>
    </source>
</reference>
<dbReference type="EMBL" id="KZ678143">
    <property type="protein sequence ID" value="PSN61807.1"/>
    <property type="molecule type" value="Genomic_DNA"/>
</dbReference>
<keyword evidence="5" id="KW-1185">Reference proteome</keyword>
<feature type="domain" description="AB hydrolase-1" evidence="3">
    <location>
        <begin position="32"/>
        <end position="318"/>
    </location>
</feature>
<keyword evidence="1 4" id="KW-0378">Hydrolase</keyword>
<protein>
    <submittedName>
        <fullName evidence="4">Epoxide hydrolase</fullName>
    </submittedName>
</protein>
<dbReference type="Pfam" id="PF00561">
    <property type="entry name" value="Abhydrolase_1"/>
    <property type="match status" value="1"/>
</dbReference>
<comment type="similarity">
    <text evidence="2">Belongs to the AB hydrolase superfamily. Epoxide hydrolase family.</text>
</comment>
<evidence type="ECO:0000259" key="3">
    <source>
        <dbReference type="Pfam" id="PF00561"/>
    </source>
</evidence>
<dbReference type="InterPro" id="IPR000073">
    <property type="entry name" value="AB_hydrolase_1"/>
</dbReference>
<dbReference type="SUPFAM" id="SSF53474">
    <property type="entry name" value="alpha/beta-Hydrolases"/>
    <property type="match status" value="1"/>
</dbReference>
<dbReference type="PRINTS" id="PR00111">
    <property type="entry name" value="ABHYDROLASE"/>
</dbReference>
<accession>A0A2T2N8P7</accession>
<dbReference type="InterPro" id="IPR029058">
    <property type="entry name" value="AB_hydrolase_fold"/>
</dbReference>
<dbReference type="Proteomes" id="UP000240883">
    <property type="component" value="Unassembled WGS sequence"/>
</dbReference>
<sequence length="334" mass="38103">MDKLTRKSITTSRSLEYSYYTTEPTAASAGKPALLFTHGWPDSAHLWNDIIAQLQSLPYRIVAPDLLGYGDTSKPTDPALYAYSLIAQDLQEILQAEDISSVVVIGHDWGAAMAQRFYLHKRNMVVGVVSLNVAYLVPNPSQKFDLDAVNQISEKAYGYPLYPYWELFTAEDGPALVNKNLDRMYEAMHGDPKDWMRTLFCNYGAMKEYITGQRERVPLKKYAHEERWKKDFFGRFERDGFEAPFCWYKAMKNNIQDEDDAKIPDGNYKIEVPVLFIGATGDAVCRIDIIEAGKKQGLLPDLEEKVIESGHWSPMEKPEEIATLMKDFLGRRFA</sequence>
<dbReference type="InterPro" id="IPR000639">
    <property type="entry name" value="Epox_hydrolase-like"/>
</dbReference>
<name>A0A2T2N8P7_CORCC</name>